<reference evidence="2 3" key="2">
    <citation type="submission" date="2019-01" db="EMBL/GenBank/DDBJ databases">
        <title>Motilimonas pumilus sp. nov., isolated from the gut of sea cucumber (Apostichopus japonicus).</title>
        <authorList>
            <person name="Wang F.-Q."/>
            <person name="Ren L.-H."/>
            <person name="Lin Y.-W."/>
            <person name="Sun G.-H."/>
            <person name="Du Z.-J."/>
            <person name="Zhao J.-X."/>
            <person name="Liu X.-J."/>
            <person name="Liu L.-J."/>
        </authorList>
    </citation>
    <scope>NUCLEOTIDE SEQUENCE [LARGE SCALE GENOMIC DNA]</scope>
    <source>
        <strain evidence="2 3">PLHSC7-2</strain>
    </source>
</reference>
<feature type="domain" description="DUF58" evidence="1">
    <location>
        <begin position="54"/>
        <end position="274"/>
    </location>
</feature>
<dbReference type="InterPro" id="IPR002881">
    <property type="entry name" value="DUF58"/>
</dbReference>
<dbReference type="EMBL" id="QZCH01000003">
    <property type="protein sequence ID" value="RJG49913.1"/>
    <property type="molecule type" value="Genomic_DNA"/>
</dbReference>
<keyword evidence="3" id="KW-1185">Reference proteome</keyword>
<dbReference type="AlphaFoldDB" id="A0A418YHQ8"/>
<sequence>MTTLDPRIYCQLPELLALQHKTRHLSLKPSYRPAGMLAGQHASKIRGSGLNFEELRQYQQGDNVRLIDSRASARLGKPYVRVYSEETDRPVYLVVDQRSSMFFGSVKKTKSVVAAELAASLAWMILANGDRFGGIVVGAQQSEHISARRSQQQVLHFLSNLVAANQGLTVEPAQADSSESLLAPLLPWLSSLNNQAVVMLITDIDGLDQQDISQLEWLHQQTNVALFIVADALEQNLSQAQGLTISQGKQQVNLAIDAQSQASFNQQFQAKFKQIQHALGQSVLPIGLLDCEQDIVTQLNLLLGGQYG</sequence>
<accession>A0A418YHQ8</accession>
<name>A0A418YHQ8_9GAMM</name>
<dbReference type="PANTHER" id="PTHR33608">
    <property type="entry name" value="BLL2464 PROTEIN"/>
    <property type="match status" value="1"/>
</dbReference>
<evidence type="ECO:0000313" key="2">
    <source>
        <dbReference type="EMBL" id="RJG49913.1"/>
    </source>
</evidence>
<comment type="caution">
    <text evidence="2">The sequence shown here is derived from an EMBL/GenBank/DDBJ whole genome shotgun (WGS) entry which is preliminary data.</text>
</comment>
<proteinExistence type="predicted"/>
<dbReference type="RefSeq" id="WP_119909559.1">
    <property type="nucleotide sequence ID" value="NZ_QZCH01000003.1"/>
</dbReference>
<reference evidence="2 3" key="1">
    <citation type="submission" date="2018-09" db="EMBL/GenBank/DDBJ databases">
        <authorList>
            <person name="Wang F."/>
        </authorList>
    </citation>
    <scope>NUCLEOTIDE SEQUENCE [LARGE SCALE GENOMIC DNA]</scope>
    <source>
        <strain evidence="2 3">PLHSC7-2</strain>
    </source>
</reference>
<organism evidence="2 3">
    <name type="scientific">Motilimonas pumila</name>
    <dbReference type="NCBI Taxonomy" id="2303987"/>
    <lineage>
        <taxon>Bacteria</taxon>
        <taxon>Pseudomonadati</taxon>
        <taxon>Pseudomonadota</taxon>
        <taxon>Gammaproteobacteria</taxon>
        <taxon>Alteromonadales</taxon>
        <taxon>Alteromonadales genera incertae sedis</taxon>
        <taxon>Motilimonas</taxon>
    </lineage>
</organism>
<dbReference type="PANTHER" id="PTHR33608:SF12">
    <property type="entry name" value="DUF58 DOMAIN-CONTAINING PROTEIN"/>
    <property type="match status" value="1"/>
</dbReference>
<dbReference type="InterPro" id="IPR036465">
    <property type="entry name" value="vWFA_dom_sf"/>
</dbReference>
<dbReference type="Pfam" id="PF01882">
    <property type="entry name" value="DUF58"/>
    <property type="match status" value="1"/>
</dbReference>
<protein>
    <submittedName>
        <fullName evidence="2">DUF58 domain-containing protein</fullName>
    </submittedName>
</protein>
<evidence type="ECO:0000259" key="1">
    <source>
        <dbReference type="Pfam" id="PF01882"/>
    </source>
</evidence>
<evidence type="ECO:0000313" key="3">
    <source>
        <dbReference type="Proteomes" id="UP000283255"/>
    </source>
</evidence>
<dbReference type="OrthoDB" id="9776116at2"/>
<dbReference type="Proteomes" id="UP000283255">
    <property type="component" value="Unassembled WGS sequence"/>
</dbReference>
<dbReference type="SUPFAM" id="SSF53300">
    <property type="entry name" value="vWA-like"/>
    <property type="match status" value="1"/>
</dbReference>
<gene>
    <name evidence="2" type="ORF">D1Z90_04520</name>
</gene>